<feature type="transmembrane region" description="Helical" evidence="4">
    <location>
        <begin position="355"/>
        <end position="376"/>
    </location>
</feature>
<keyword evidence="1 4" id="KW-0812">Transmembrane</keyword>
<dbReference type="InterPro" id="IPR020846">
    <property type="entry name" value="MFS_dom"/>
</dbReference>
<dbReference type="PROSITE" id="PS50850">
    <property type="entry name" value="MFS"/>
    <property type="match status" value="1"/>
</dbReference>
<protein>
    <submittedName>
        <fullName evidence="6">OFA family MFS transporter</fullName>
    </submittedName>
</protein>
<comment type="caution">
    <text evidence="6">The sequence shown here is derived from an EMBL/GenBank/DDBJ whole genome shotgun (WGS) entry which is preliminary data.</text>
</comment>
<sequence>MMKTSEKLKNRWLIAASAVGIHISIGSVYAWSVYTKPLIQKFGWELADTQFTFSLAIFFLGISAAFLGHYLEKKGPRRSGLLAALFFGIGIAGSGVAIYFESIYLLYLFYGIFGGIGLGLGYITPVSTLVKWFPDKRGLATGLAIMGFGFAALISSPVIVYLIDAVGIGNTFFIMGSIYFVLILVSSLYLAPPPKDWVPEGFNVGSDSGKKGVKTDLSQLTANQAVKTKRFWYLWLMLFINISCGIAIISVASPMAQEYAGMSVVAAATMVGIMGLFNGAGRIGWATFSDIIGRPMMYTLFFAIQIVAFFLLPTAGNAFIFQALIFLILSCYGGGFATIPAYIGDVFGTKELGAIHGYILTAWAAAGMAGPLFAAWARSISDNYNVTLYFFAGLLLIALVISLLIRQDIKKLRRAGLKEQEFTPETAPVMEAVES</sequence>
<feature type="transmembrane region" description="Helical" evidence="4">
    <location>
        <begin position="232"/>
        <end position="253"/>
    </location>
</feature>
<feature type="domain" description="Major facilitator superfamily (MFS) profile" evidence="5">
    <location>
        <begin position="13"/>
        <end position="410"/>
    </location>
</feature>
<feature type="transmembrane region" description="Helical" evidence="4">
    <location>
        <begin position="80"/>
        <end position="100"/>
    </location>
</feature>
<feature type="transmembrane region" description="Helical" evidence="4">
    <location>
        <begin position="51"/>
        <end position="68"/>
    </location>
</feature>
<dbReference type="CDD" id="cd17353">
    <property type="entry name" value="MFS_OFA_like"/>
    <property type="match status" value="1"/>
</dbReference>
<feature type="transmembrane region" description="Helical" evidence="4">
    <location>
        <begin position="388"/>
        <end position="405"/>
    </location>
</feature>
<dbReference type="Proteomes" id="UP001597100">
    <property type="component" value="Unassembled WGS sequence"/>
</dbReference>
<keyword evidence="3 4" id="KW-0472">Membrane</keyword>
<feature type="transmembrane region" description="Helical" evidence="4">
    <location>
        <begin position="142"/>
        <end position="163"/>
    </location>
</feature>
<feature type="transmembrane region" description="Helical" evidence="4">
    <location>
        <begin position="169"/>
        <end position="191"/>
    </location>
</feature>
<dbReference type="SUPFAM" id="SSF103473">
    <property type="entry name" value="MFS general substrate transporter"/>
    <property type="match status" value="1"/>
</dbReference>
<dbReference type="InterPro" id="IPR036259">
    <property type="entry name" value="MFS_trans_sf"/>
</dbReference>
<feature type="transmembrane region" description="Helical" evidence="4">
    <location>
        <begin position="291"/>
        <end position="312"/>
    </location>
</feature>
<organism evidence="6 7">
    <name type="scientific">Salinimicrobium gaetbulicola</name>
    <dbReference type="NCBI Taxonomy" id="999702"/>
    <lineage>
        <taxon>Bacteria</taxon>
        <taxon>Pseudomonadati</taxon>
        <taxon>Bacteroidota</taxon>
        <taxon>Flavobacteriia</taxon>
        <taxon>Flavobacteriales</taxon>
        <taxon>Flavobacteriaceae</taxon>
        <taxon>Salinimicrobium</taxon>
    </lineage>
</organism>
<dbReference type="InterPro" id="IPR011701">
    <property type="entry name" value="MFS"/>
</dbReference>
<keyword evidence="7" id="KW-1185">Reference proteome</keyword>
<gene>
    <name evidence="6" type="ORF">ACFQ1G_12470</name>
</gene>
<feature type="transmembrane region" description="Helical" evidence="4">
    <location>
        <begin position="12"/>
        <end position="31"/>
    </location>
</feature>
<dbReference type="Pfam" id="PF07690">
    <property type="entry name" value="MFS_1"/>
    <property type="match status" value="1"/>
</dbReference>
<dbReference type="PANTHER" id="PTHR11360">
    <property type="entry name" value="MONOCARBOXYLATE TRANSPORTER"/>
    <property type="match status" value="1"/>
</dbReference>
<dbReference type="InterPro" id="IPR050327">
    <property type="entry name" value="Proton-linked_MCT"/>
</dbReference>
<name>A0ABW3IIA9_9FLAO</name>
<evidence type="ECO:0000256" key="1">
    <source>
        <dbReference type="ARBA" id="ARBA00022692"/>
    </source>
</evidence>
<dbReference type="EMBL" id="JBHTJP010000035">
    <property type="protein sequence ID" value="MFD0977610.1"/>
    <property type="molecule type" value="Genomic_DNA"/>
</dbReference>
<evidence type="ECO:0000313" key="7">
    <source>
        <dbReference type="Proteomes" id="UP001597100"/>
    </source>
</evidence>
<evidence type="ECO:0000256" key="3">
    <source>
        <dbReference type="ARBA" id="ARBA00023136"/>
    </source>
</evidence>
<evidence type="ECO:0000259" key="5">
    <source>
        <dbReference type="PROSITE" id="PS50850"/>
    </source>
</evidence>
<proteinExistence type="predicted"/>
<evidence type="ECO:0000313" key="6">
    <source>
        <dbReference type="EMBL" id="MFD0977610.1"/>
    </source>
</evidence>
<dbReference type="Gene3D" id="1.20.1250.20">
    <property type="entry name" value="MFS general substrate transporter like domains"/>
    <property type="match status" value="2"/>
</dbReference>
<reference evidence="7" key="1">
    <citation type="journal article" date="2019" name="Int. J. Syst. Evol. Microbiol.">
        <title>The Global Catalogue of Microorganisms (GCM) 10K type strain sequencing project: providing services to taxonomists for standard genome sequencing and annotation.</title>
        <authorList>
            <consortium name="The Broad Institute Genomics Platform"/>
            <consortium name="The Broad Institute Genome Sequencing Center for Infectious Disease"/>
            <person name="Wu L."/>
            <person name="Ma J."/>
        </authorList>
    </citation>
    <scope>NUCLEOTIDE SEQUENCE [LARGE SCALE GENOMIC DNA]</scope>
    <source>
        <strain evidence="7">CCUG 60898</strain>
    </source>
</reference>
<evidence type="ECO:0000256" key="2">
    <source>
        <dbReference type="ARBA" id="ARBA00022989"/>
    </source>
</evidence>
<keyword evidence="2 4" id="KW-1133">Transmembrane helix</keyword>
<dbReference type="RefSeq" id="WP_380740033.1">
    <property type="nucleotide sequence ID" value="NZ_JBHTJP010000035.1"/>
</dbReference>
<evidence type="ECO:0000256" key="4">
    <source>
        <dbReference type="SAM" id="Phobius"/>
    </source>
</evidence>
<accession>A0ABW3IIA9</accession>
<feature type="transmembrane region" description="Helical" evidence="4">
    <location>
        <begin position="259"/>
        <end position="279"/>
    </location>
</feature>
<dbReference type="PANTHER" id="PTHR11360:SF317">
    <property type="entry name" value="MAJOR FACILITATOR SUPERFAMILY (MFS) PROFILE DOMAIN-CONTAINING PROTEIN-RELATED"/>
    <property type="match status" value="1"/>
</dbReference>
<feature type="transmembrane region" description="Helical" evidence="4">
    <location>
        <begin position="318"/>
        <end position="343"/>
    </location>
</feature>
<feature type="transmembrane region" description="Helical" evidence="4">
    <location>
        <begin position="106"/>
        <end position="130"/>
    </location>
</feature>